<evidence type="ECO:0000256" key="5">
    <source>
        <dbReference type="ARBA" id="ARBA00022989"/>
    </source>
</evidence>
<dbReference type="Proteomes" id="UP000752292">
    <property type="component" value="Unassembled WGS sequence"/>
</dbReference>
<organism evidence="9 10">
    <name type="scientific">Tectimicrobiota bacterium</name>
    <dbReference type="NCBI Taxonomy" id="2528274"/>
    <lineage>
        <taxon>Bacteria</taxon>
        <taxon>Pseudomonadati</taxon>
        <taxon>Nitrospinota/Tectimicrobiota group</taxon>
        <taxon>Candidatus Tectimicrobiota</taxon>
    </lineage>
</organism>
<comment type="caution">
    <text evidence="9">The sequence shown here is derived from an EMBL/GenBank/DDBJ whole genome shotgun (WGS) entry which is preliminary data.</text>
</comment>
<gene>
    <name evidence="9" type="ORF">HY618_03425</name>
</gene>
<dbReference type="GO" id="GO:0071916">
    <property type="term" value="F:dipeptide transmembrane transporter activity"/>
    <property type="evidence" value="ECO:0007669"/>
    <property type="project" value="TreeGrafter"/>
</dbReference>
<dbReference type="PANTHER" id="PTHR43163:SF6">
    <property type="entry name" value="DIPEPTIDE TRANSPORT SYSTEM PERMEASE PROTEIN DPPB-RELATED"/>
    <property type="match status" value="1"/>
</dbReference>
<feature type="domain" description="ABC transmembrane type-1" evidence="8">
    <location>
        <begin position="94"/>
        <end position="295"/>
    </location>
</feature>
<feature type="transmembrane region" description="Helical" evidence="7">
    <location>
        <begin position="272"/>
        <end position="298"/>
    </location>
</feature>
<dbReference type="PANTHER" id="PTHR43163">
    <property type="entry name" value="DIPEPTIDE TRANSPORT SYSTEM PERMEASE PROTEIN DPPB-RELATED"/>
    <property type="match status" value="1"/>
</dbReference>
<feature type="transmembrane region" description="Helical" evidence="7">
    <location>
        <begin position="226"/>
        <end position="252"/>
    </location>
</feature>
<name>A0A932ZSX4_UNCTE</name>
<evidence type="ECO:0000256" key="7">
    <source>
        <dbReference type="RuleBase" id="RU363032"/>
    </source>
</evidence>
<keyword evidence="4 7" id="KW-0812">Transmembrane</keyword>
<evidence type="ECO:0000256" key="1">
    <source>
        <dbReference type="ARBA" id="ARBA00004651"/>
    </source>
</evidence>
<dbReference type="PROSITE" id="PS50928">
    <property type="entry name" value="ABC_TM1"/>
    <property type="match status" value="1"/>
</dbReference>
<evidence type="ECO:0000259" key="8">
    <source>
        <dbReference type="PROSITE" id="PS50928"/>
    </source>
</evidence>
<dbReference type="InterPro" id="IPR000515">
    <property type="entry name" value="MetI-like"/>
</dbReference>
<feature type="transmembrane region" description="Helical" evidence="7">
    <location>
        <begin position="172"/>
        <end position="191"/>
    </location>
</feature>
<keyword evidence="2 7" id="KW-0813">Transport</keyword>
<evidence type="ECO:0000313" key="10">
    <source>
        <dbReference type="Proteomes" id="UP000752292"/>
    </source>
</evidence>
<dbReference type="Pfam" id="PF19300">
    <property type="entry name" value="BPD_transp_1_N"/>
    <property type="match status" value="1"/>
</dbReference>
<sequence>MWSYVGRRLLQSLIVLKGVMIITFLMLHLTGDPASLMMPEDSTTDEIAEFRQRMGFNDPLLVQYGRFFVSALRFEFGVSFRQGEPAMKLVLDRVPATAELALAAILIALVISLPAGVISATRRNTIWDRASMLGALLGQSMPNFWLGLMLLIVFAVWLNLLPSHGRGGLDHLILPALTSGLYATARITRVLRSGMLDVLGEDYVRTARSKGLRENMVIYQHALKNAAIPVVTVIGLELGIVLGGTVVVETVFAWPGVGRLTVNAILNDDFPIVQAAVFFLAFMFIFINLVVDLLYAWLDPRISYK</sequence>
<dbReference type="InterPro" id="IPR045621">
    <property type="entry name" value="BPD_transp_1_N"/>
</dbReference>
<accession>A0A932ZSX4</accession>
<reference evidence="9" key="1">
    <citation type="submission" date="2020-07" db="EMBL/GenBank/DDBJ databases">
        <title>Huge and variable diversity of episymbiotic CPR bacteria and DPANN archaea in groundwater ecosystems.</title>
        <authorList>
            <person name="He C.Y."/>
            <person name="Keren R."/>
            <person name="Whittaker M."/>
            <person name="Farag I.F."/>
            <person name="Doudna J."/>
            <person name="Cate J.H.D."/>
            <person name="Banfield J.F."/>
        </authorList>
    </citation>
    <scope>NUCLEOTIDE SEQUENCE</scope>
    <source>
        <strain evidence="9">NC_groundwater_1370_Ag_S-0.2um_69_93</strain>
    </source>
</reference>
<feature type="transmembrane region" description="Helical" evidence="7">
    <location>
        <begin position="142"/>
        <end position="160"/>
    </location>
</feature>
<dbReference type="AlphaFoldDB" id="A0A932ZSX4"/>
<proteinExistence type="inferred from homology"/>
<dbReference type="CDD" id="cd06261">
    <property type="entry name" value="TM_PBP2"/>
    <property type="match status" value="1"/>
</dbReference>
<comment type="subcellular location">
    <subcellularLocation>
        <location evidence="1 7">Cell membrane</location>
        <topology evidence="1 7">Multi-pass membrane protein</topology>
    </subcellularLocation>
</comment>
<comment type="similarity">
    <text evidence="7">Belongs to the binding-protein-dependent transport system permease family.</text>
</comment>
<keyword evidence="5 7" id="KW-1133">Transmembrane helix</keyword>
<evidence type="ECO:0000313" key="9">
    <source>
        <dbReference type="EMBL" id="MBI4251487.1"/>
    </source>
</evidence>
<protein>
    <submittedName>
        <fullName evidence="9">ABC transporter permease</fullName>
    </submittedName>
</protein>
<evidence type="ECO:0000256" key="4">
    <source>
        <dbReference type="ARBA" id="ARBA00022692"/>
    </source>
</evidence>
<evidence type="ECO:0000256" key="2">
    <source>
        <dbReference type="ARBA" id="ARBA00022448"/>
    </source>
</evidence>
<dbReference type="Gene3D" id="1.10.3720.10">
    <property type="entry name" value="MetI-like"/>
    <property type="match status" value="1"/>
</dbReference>
<feature type="transmembrane region" description="Helical" evidence="7">
    <location>
        <begin position="12"/>
        <end position="31"/>
    </location>
</feature>
<keyword evidence="3" id="KW-1003">Cell membrane</keyword>
<dbReference type="Pfam" id="PF00528">
    <property type="entry name" value="BPD_transp_1"/>
    <property type="match status" value="1"/>
</dbReference>
<dbReference type="GO" id="GO:0005886">
    <property type="term" value="C:plasma membrane"/>
    <property type="evidence" value="ECO:0007669"/>
    <property type="project" value="UniProtKB-SubCell"/>
</dbReference>
<keyword evidence="6 7" id="KW-0472">Membrane</keyword>
<dbReference type="InterPro" id="IPR035906">
    <property type="entry name" value="MetI-like_sf"/>
</dbReference>
<dbReference type="SUPFAM" id="SSF161098">
    <property type="entry name" value="MetI-like"/>
    <property type="match status" value="1"/>
</dbReference>
<feature type="transmembrane region" description="Helical" evidence="7">
    <location>
        <begin position="100"/>
        <end position="121"/>
    </location>
</feature>
<dbReference type="EMBL" id="JACQRX010000152">
    <property type="protein sequence ID" value="MBI4251487.1"/>
    <property type="molecule type" value="Genomic_DNA"/>
</dbReference>
<evidence type="ECO:0000256" key="3">
    <source>
        <dbReference type="ARBA" id="ARBA00022475"/>
    </source>
</evidence>
<evidence type="ECO:0000256" key="6">
    <source>
        <dbReference type="ARBA" id="ARBA00023136"/>
    </source>
</evidence>